<dbReference type="Proteomes" id="UP000789366">
    <property type="component" value="Unassembled WGS sequence"/>
</dbReference>
<accession>A0ACA9RFW2</accession>
<gene>
    <name evidence="1" type="ORF">SPELUC_LOCUS17258</name>
</gene>
<name>A0ACA9RFW2_9GLOM</name>
<organism evidence="1 2">
    <name type="scientific">Cetraspora pellucida</name>
    <dbReference type="NCBI Taxonomy" id="1433469"/>
    <lineage>
        <taxon>Eukaryota</taxon>
        <taxon>Fungi</taxon>
        <taxon>Fungi incertae sedis</taxon>
        <taxon>Mucoromycota</taxon>
        <taxon>Glomeromycotina</taxon>
        <taxon>Glomeromycetes</taxon>
        <taxon>Diversisporales</taxon>
        <taxon>Gigasporaceae</taxon>
        <taxon>Cetraspora</taxon>
    </lineage>
</organism>
<comment type="caution">
    <text evidence="1">The sequence shown here is derived from an EMBL/GenBank/DDBJ whole genome shotgun (WGS) entry which is preliminary data.</text>
</comment>
<sequence length="59" mass="6937">MLQIEVKTEQIKNNELNTLANSMLYNFEDDDFQDNIDQFFVSDLTNTATDDLELEIKTF</sequence>
<evidence type="ECO:0000313" key="1">
    <source>
        <dbReference type="EMBL" id="CAG8791328.1"/>
    </source>
</evidence>
<proteinExistence type="predicted"/>
<keyword evidence="2" id="KW-1185">Reference proteome</keyword>
<protein>
    <submittedName>
        <fullName evidence="1">8492_t:CDS:1</fullName>
    </submittedName>
</protein>
<evidence type="ECO:0000313" key="2">
    <source>
        <dbReference type="Proteomes" id="UP000789366"/>
    </source>
</evidence>
<dbReference type="EMBL" id="CAJVPW010069393">
    <property type="protein sequence ID" value="CAG8791328.1"/>
    <property type="molecule type" value="Genomic_DNA"/>
</dbReference>
<reference evidence="1" key="1">
    <citation type="submission" date="2021-06" db="EMBL/GenBank/DDBJ databases">
        <authorList>
            <person name="Kallberg Y."/>
            <person name="Tangrot J."/>
            <person name="Rosling A."/>
        </authorList>
    </citation>
    <scope>NUCLEOTIDE SEQUENCE</scope>
    <source>
        <strain evidence="1">28 12/20/2015</strain>
    </source>
</reference>
<feature type="non-terminal residue" evidence="1">
    <location>
        <position position="59"/>
    </location>
</feature>